<feature type="compositionally biased region" description="Acidic residues" evidence="1">
    <location>
        <begin position="181"/>
        <end position="191"/>
    </location>
</feature>
<reference evidence="2" key="1">
    <citation type="submission" date="2021-02" db="EMBL/GenBank/DDBJ databases">
        <authorList>
            <person name="Nowell W R."/>
        </authorList>
    </citation>
    <scope>NUCLEOTIDE SEQUENCE</scope>
</reference>
<gene>
    <name evidence="7" type="ORF">BYL167_LOCUS10243</name>
    <name evidence="3" type="ORF">CJN711_LOCUS20898</name>
    <name evidence="5" type="ORF">GIL414_LOCUS7169</name>
    <name evidence="2" type="ORF">KQP761_LOCUS7839</name>
    <name evidence="4" type="ORF">MBJ925_LOCUS32174</name>
    <name evidence="6" type="ORF">SMN809_LOCUS7469</name>
</gene>
<dbReference type="Proteomes" id="UP000681720">
    <property type="component" value="Unassembled WGS sequence"/>
</dbReference>
<organism evidence="2 8">
    <name type="scientific">Rotaria magnacalcarata</name>
    <dbReference type="NCBI Taxonomy" id="392030"/>
    <lineage>
        <taxon>Eukaryota</taxon>
        <taxon>Metazoa</taxon>
        <taxon>Spiralia</taxon>
        <taxon>Gnathifera</taxon>
        <taxon>Rotifera</taxon>
        <taxon>Eurotatoria</taxon>
        <taxon>Bdelloidea</taxon>
        <taxon>Philodinida</taxon>
        <taxon>Philodinidae</taxon>
        <taxon>Rotaria</taxon>
    </lineage>
</organism>
<dbReference type="EMBL" id="CAJNRE010017551">
    <property type="protein sequence ID" value="CAF2155933.1"/>
    <property type="molecule type" value="Genomic_DNA"/>
</dbReference>
<evidence type="ECO:0000256" key="1">
    <source>
        <dbReference type="SAM" id="MobiDB-lite"/>
    </source>
</evidence>
<evidence type="ECO:0000313" key="4">
    <source>
        <dbReference type="EMBL" id="CAF2155933.1"/>
    </source>
</evidence>
<dbReference type="EMBL" id="CAJOBH010003058">
    <property type="protein sequence ID" value="CAF3935725.1"/>
    <property type="molecule type" value="Genomic_DNA"/>
</dbReference>
<evidence type="ECO:0000313" key="2">
    <source>
        <dbReference type="EMBL" id="CAF1363339.1"/>
    </source>
</evidence>
<evidence type="ECO:0000313" key="5">
    <source>
        <dbReference type="EMBL" id="CAF3913038.1"/>
    </source>
</evidence>
<dbReference type="EMBL" id="CAJNOW010002785">
    <property type="protein sequence ID" value="CAF1363339.1"/>
    <property type="molecule type" value="Genomic_DNA"/>
</dbReference>
<evidence type="ECO:0000313" key="8">
    <source>
        <dbReference type="Proteomes" id="UP000663834"/>
    </source>
</evidence>
<dbReference type="EMBL" id="CAJOBI010002168">
    <property type="protein sequence ID" value="CAF3917110.1"/>
    <property type="molecule type" value="Genomic_DNA"/>
</dbReference>
<evidence type="ECO:0000313" key="3">
    <source>
        <dbReference type="EMBL" id="CAF1380083.1"/>
    </source>
</evidence>
<feature type="region of interest" description="Disordered" evidence="1">
    <location>
        <begin position="398"/>
        <end position="417"/>
    </location>
</feature>
<dbReference type="OrthoDB" id="10592216at2759"/>
<feature type="region of interest" description="Disordered" evidence="1">
    <location>
        <begin position="167"/>
        <end position="191"/>
    </location>
</feature>
<comment type="caution">
    <text evidence="2">The sequence shown here is derived from an EMBL/GenBank/DDBJ whole genome shotgun (WGS) entry which is preliminary data.</text>
</comment>
<dbReference type="EMBL" id="CAJNOV010009810">
    <property type="protein sequence ID" value="CAF1380083.1"/>
    <property type="molecule type" value="Genomic_DNA"/>
</dbReference>
<feature type="region of interest" description="Disordered" evidence="1">
    <location>
        <begin position="74"/>
        <end position="103"/>
    </location>
</feature>
<dbReference type="AlphaFoldDB" id="A0A815IAN4"/>
<dbReference type="Proteomes" id="UP000663855">
    <property type="component" value="Unassembled WGS sequence"/>
</dbReference>
<dbReference type="EMBL" id="CAJOBJ010002143">
    <property type="protein sequence ID" value="CAF3913038.1"/>
    <property type="molecule type" value="Genomic_DNA"/>
</dbReference>
<name>A0A815IAN4_9BILA</name>
<feature type="compositionally biased region" description="Polar residues" evidence="1">
    <location>
        <begin position="85"/>
        <end position="101"/>
    </location>
</feature>
<feature type="region of interest" description="Disordered" evidence="1">
    <location>
        <begin position="203"/>
        <end position="234"/>
    </location>
</feature>
<dbReference type="Proteomes" id="UP000681967">
    <property type="component" value="Unassembled WGS sequence"/>
</dbReference>
<accession>A0A815IAN4</accession>
<evidence type="ECO:0000313" key="7">
    <source>
        <dbReference type="EMBL" id="CAF3935725.1"/>
    </source>
</evidence>
<evidence type="ECO:0000313" key="6">
    <source>
        <dbReference type="EMBL" id="CAF3917110.1"/>
    </source>
</evidence>
<protein>
    <submittedName>
        <fullName evidence="2">Uncharacterized protein</fullName>
    </submittedName>
</protein>
<proteinExistence type="predicted"/>
<dbReference type="Proteomes" id="UP000676336">
    <property type="component" value="Unassembled WGS sequence"/>
</dbReference>
<dbReference type="Proteomes" id="UP000663824">
    <property type="component" value="Unassembled WGS sequence"/>
</dbReference>
<sequence length="417" mass="46122">MKAQYILAKTKDDILHIINSEELIIHRDKQKLKIGDEVSWSGKSRNERGRGKVIAVGTQEQCQATKNVIEETSSATKCLSKKESTSAAKQLPTTDSSSMSSVVPPIRPLMCISEDEMSNTTTMANSKPNASSRLISIPSSASSITFTSPPRSTILKKLDEAQMLKASECSNDTSSEPPLVIDEESSVDNTDDLQTNTKVASATPKDTQVSRLGKRSHEEIQEQQASTRKPTKSFRTLPVKKLVSESAHAALLQEKQKLANQVERFKATWMPRPNDPKTINFFIEVGRLLSGEADHDENNNDNENANTLEDCCDELDLDVSELNTFSRSESIKKTCRQIVSKLVPKDARIGFSWKDVPAAQQTGIFDLARLLNPAERRKPDSELARACRNVFEVANSLSRKLGPAENKSEENDTGDND</sequence>
<dbReference type="Proteomes" id="UP000663834">
    <property type="component" value="Unassembled WGS sequence"/>
</dbReference>